<evidence type="ECO:0000313" key="3">
    <source>
        <dbReference type="Proteomes" id="UP001174997"/>
    </source>
</evidence>
<gene>
    <name evidence="2" type="ORF">QBC41DRAFT_305239</name>
</gene>
<feature type="chain" id="PRO_5041292848" description="Secreted protein" evidence="1">
    <location>
        <begin position="20"/>
        <end position="149"/>
    </location>
</feature>
<dbReference type="AlphaFoldDB" id="A0AA39Z901"/>
<dbReference type="Proteomes" id="UP001174997">
    <property type="component" value="Unassembled WGS sequence"/>
</dbReference>
<accession>A0AA39Z901</accession>
<evidence type="ECO:0000256" key="1">
    <source>
        <dbReference type="SAM" id="SignalP"/>
    </source>
</evidence>
<name>A0AA39Z901_9PEZI</name>
<proteinExistence type="predicted"/>
<organism evidence="2 3">
    <name type="scientific">Cercophora samala</name>
    <dbReference type="NCBI Taxonomy" id="330535"/>
    <lineage>
        <taxon>Eukaryota</taxon>
        <taxon>Fungi</taxon>
        <taxon>Dikarya</taxon>
        <taxon>Ascomycota</taxon>
        <taxon>Pezizomycotina</taxon>
        <taxon>Sordariomycetes</taxon>
        <taxon>Sordariomycetidae</taxon>
        <taxon>Sordariales</taxon>
        <taxon>Lasiosphaeriaceae</taxon>
        <taxon>Cercophora</taxon>
    </lineage>
</organism>
<dbReference type="EMBL" id="JAULSY010000088">
    <property type="protein sequence ID" value="KAK0666406.1"/>
    <property type="molecule type" value="Genomic_DNA"/>
</dbReference>
<protein>
    <recommendedName>
        <fullName evidence="4">Secreted protein</fullName>
    </recommendedName>
</protein>
<keyword evidence="3" id="KW-1185">Reference proteome</keyword>
<evidence type="ECO:0000313" key="2">
    <source>
        <dbReference type="EMBL" id="KAK0666406.1"/>
    </source>
</evidence>
<evidence type="ECO:0008006" key="4">
    <source>
        <dbReference type="Google" id="ProtNLM"/>
    </source>
</evidence>
<feature type="signal peptide" evidence="1">
    <location>
        <begin position="1"/>
        <end position="19"/>
    </location>
</feature>
<keyword evidence="1" id="KW-0732">Signal</keyword>
<comment type="caution">
    <text evidence="2">The sequence shown here is derived from an EMBL/GenBank/DDBJ whole genome shotgun (WGS) entry which is preliminary data.</text>
</comment>
<sequence length="149" mass="16680">MKPTTALLALGTLFSTCAADFWIYEAGGFGDQVPITYFSFYHDVVKCSDLGSGKGQNYLPYENVSKRKGISCDGNGCEGGNPNQVTRFEMNVDWGHYTIYKDRGWKMYDTSDRVVGQCRPDRSKSWLCPGKGLMDGASMFWCQTSVDKF</sequence>
<reference evidence="2" key="1">
    <citation type="submission" date="2023-06" db="EMBL/GenBank/DDBJ databases">
        <title>Genome-scale phylogeny and comparative genomics of the fungal order Sordariales.</title>
        <authorList>
            <consortium name="Lawrence Berkeley National Laboratory"/>
            <person name="Hensen N."/>
            <person name="Bonometti L."/>
            <person name="Westerberg I."/>
            <person name="Brannstrom I.O."/>
            <person name="Guillou S."/>
            <person name="Cros-Aarteil S."/>
            <person name="Calhoun S."/>
            <person name="Haridas S."/>
            <person name="Kuo A."/>
            <person name="Mondo S."/>
            <person name="Pangilinan J."/>
            <person name="Riley R."/>
            <person name="Labutti K."/>
            <person name="Andreopoulos B."/>
            <person name="Lipzen A."/>
            <person name="Chen C."/>
            <person name="Yanf M."/>
            <person name="Daum C."/>
            <person name="Ng V."/>
            <person name="Clum A."/>
            <person name="Steindorff A."/>
            <person name="Ohm R."/>
            <person name="Martin F."/>
            <person name="Silar P."/>
            <person name="Natvig D."/>
            <person name="Lalanne C."/>
            <person name="Gautier V."/>
            <person name="Ament-Velasquez S.L."/>
            <person name="Kruys A."/>
            <person name="Hutchinson M.I."/>
            <person name="Powell A.J."/>
            <person name="Barry K."/>
            <person name="Miller A.N."/>
            <person name="Grigoriev I.V."/>
            <person name="Debuchy R."/>
            <person name="Gladieux P."/>
            <person name="Thoren M.H."/>
            <person name="Johannesson H."/>
        </authorList>
    </citation>
    <scope>NUCLEOTIDE SEQUENCE</scope>
    <source>
        <strain evidence="2">CBS 307.81</strain>
    </source>
</reference>